<feature type="compositionally biased region" description="Basic residues" evidence="2">
    <location>
        <begin position="1"/>
        <end position="11"/>
    </location>
</feature>
<dbReference type="AlphaFoldDB" id="A0A2U4F1T9"/>
<dbReference type="EMBL" id="ALNZ01000023">
    <property type="protein sequence ID" value="EKV57219.1"/>
    <property type="molecule type" value="Genomic_DNA"/>
</dbReference>
<organism evidence="3 4">
    <name type="scientific">Brachyspira hampsonii 30446</name>
    <dbReference type="NCBI Taxonomy" id="1289135"/>
    <lineage>
        <taxon>Bacteria</taxon>
        <taxon>Pseudomonadati</taxon>
        <taxon>Spirochaetota</taxon>
        <taxon>Spirochaetia</taxon>
        <taxon>Brachyspirales</taxon>
        <taxon>Brachyspiraceae</taxon>
        <taxon>Brachyspira</taxon>
    </lineage>
</organism>
<sequence length="188" mass="21673">MHKQNSRHTKNNNKGISKNNRRKIKMSNNNLNNNISNNESINSARKFKYSEHLANLNKTMNEHLKNLEENLDKNTDLCSCCWGLGYLPESKDLEADIQIKEYEKKLIKASVIVKDDNKNAKRNTEVISETRYLYNDGSNKKIVPEESVEEVKSIASKKENTDTKDYKHTAENTSDKLSIKTVRLIVKS</sequence>
<keyword evidence="1" id="KW-0175">Coiled coil</keyword>
<gene>
    <name evidence="3" type="ORF">A966_06190</name>
</gene>
<evidence type="ECO:0000313" key="3">
    <source>
        <dbReference type="EMBL" id="EKV57219.1"/>
    </source>
</evidence>
<comment type="caution">
    <text evidence="3">The sequence shown here is derived from an EMBL/GenBank/DDBJ whole genome shotgun (WGS) entry which is preliminary data.</text>
</comment>
<reference evidence="3 4" key="1">
    <citation type="submission" date="2012-07" db="EMBL/GenBank/DDBJ databases">
        <title>Genome sequence of Brachyspira sp. 30446, isolated from a pig with mucohaemorrhagic colitis.</title>
        <authorList>
            <person name="Rubin J.E."/>
            <person name="Fernando C."/>
            <person name="Harding J.C.S."/>
            <person name="Hill J.E."/>
        </authorList>
    </citation>
    <scope>NUCLEOTIDE SEQUENCE [LARGE SCALE GENOMIC DNA]</scope>
    <source>
        <strain evidence="3 4">30446</strain>
    </source>
</reference>
<evidence type="ECO:0000313" key="4">
    <source>
        <dbReference type="Proteomes" id="UP000011663"/>
    </source>
</evidence>
<accession>A0A2U4F1T9</accession>
<evidence type="ECO:0000256" key="1">
    <source>
        <dbReference type="SAM" id="Coils"/>
    </source>
</evidence>
<feature type="compositionally biased region" description="Low complexity" evidence="2">
    <location>
        <begin position="27"/>
        <end position="37"/>
    </location>
</feature>
<name>A0A2U4F1T9_9SPIR</name>
<dbReference type="Proteomes" id="UP000011663">
    <property type="component" value="Unassembled WGS sequence"/>
</dbReference>
<feature type="region of interest" description="Disordered" evidence="2">
    <location>
        <begin position="1"/>
        <end position="37"/>
    </location>
</feature>
<evidence type="ECO:0000256" key="2">
    <source>
        <dbReference type="SAM" id="MobiDB-lite"/>
    </source>
</evidence>
<protein>
    <submittedName>
        <fullName evidence="3">Uncharacterized protein</fullName>
    </submittedName>
</protein>
<proteinExistence type="predicted"/>
<feature type="coiled-coil region" evidence="1">
    <location>
        <begin position="50"/>
        <end position="77"/>
    </location>
</feature>